<evidence type="ECO:0000256" key="10">
    <source>
        <dbReference type="ARBA" id="ARBA00023201"/>
    </source>
</evidence>
<dbReference type="AlphaFoldDB" id="A0A0L7KZ11"/>
<gene>
    <name evidence="14" type="ORF">OBRU01_18330</name>
</gene>
<accession>A0A0L7KZ11</accession>
<comment type="similarity">
    <text evidence="2 12">Belongs to the amiloride-sensitive sodium channel (TC 1.A.6) family.</text>
</comment>
<protein>
    <submittedName>
        <fullName evidence="14">Uncharacterized protein</fullName>
    </submittedName>
</protein>
<keyword evidence="6 13" id="KW-1133">Transmembrane helix</keyword>
<feature type="transmembrane region" description="Helical" evidence="13">
    <location>
        <begin position="45"/>
        <end position="66"/>
    </location>
</feature>
<evidence type="ECO:0000256" key="11">
    <source>
        <dbReference type="ARBA" id="ARBA00023303"/>
    </source>
</evidence>
<dbReference type="EMBL" id="JTDY01004248">
    <property type="protein sequence ID" value="KOB68390.1"/>
    <property type="molecule type" value="Genomic_DNA"/>
</dbReference>
<evidence type="ECO:0000256" key="9">
    <source>
        <dbReference type="ARBA" id="ARBA00023136"/>
    </source>
</evidence>
<keyword evidence="7" id="KW-0915">Sodium</keyword>
<keyword evidence="10 12" id="KW-0739">Sodium transport</keyword>
<sequence length="309" mass="34518">MAWQYRCAVQYPCAAIPAAYRSALDLRAATCGTSSTTYNFQRKGVGWLICCCASTCCAALLCTVLWSRFLEVPALMELWDLQSEETPHQNMPLVVVCPPVDASAALLFFATFEMDETEEPMFIKPGFNHFARLRFTSIPQNSVEELVGIACNPKKDYSKANCLAKCAERACGCTNPLHSKNYFVQNRLPMCTITQLPCLKTHQNKSKCNCLPCCNKVTTYVTLDSELNATSSVLHLRVYISLSRIFTTNPTETWLSLLCKWRASLGGVFNMFLGVGLFSGLEILFLLFVKLPIAFRKSSEITNPPSSRY</sequence>
<dbReference type="GO" id="GO:0016020">
    <property type="term" value="C:membrane"/>
    <property type="evidence" value="ECO:0007669"/>
    <property type="project" value="UniProtKB-SubCell"/>
</dbReference>
<evidence type="ECO:0000313" key="15">
    <source>
        <dbReference type="Proteomes" id="UP000037510"/>
    </source>
</evidence>
<keyword evidence="15" id="KW-1185">Reference proteome</keyword>
<evidence type="ECO:0000256" key="6">
    <source>
        <dbReference type="ARBA" id="ARBA00022989"/>
    </source>
</evidence>
<keyword evidence="3 12" id="KW-0813">Transport</keyword>
<keyword evidence="5 12" id="KW-0812">Transmembrane</keyword>
<evidence type="ECO:0000256" key="13">
    <source>
        <dbReference type="SAM" id="Phobius"/>
    </source>
</evidence>
<evidence type="ECO:0000256" key="1">
    <source>
        <dbReference type="ARBA" id="ARBA00004141"/>
    </source>
</evidence>
<evidence type="ECO:0000256" key="12">
    <source>
        <dbReference type="RuleBase" id="RU000679"/>
    </source>
</evidence>
<reference evidence="14 15" key="1">
    <citation type="journal article" date="2015" name="Genome Biol. Evol.">
        <title>The genome of winter moth (Operophtera brumata) provides a genomic perspective on sexual dimorphism and phenology.</title>
        <authorList>
            <person name="Derks M.F."/>
            <person name="Smit S."/>
            <person name="Salis L."/>
            <person name="Schijlen E."/>
            <person name="Bossers A."/>
            <person name="Mateman C."/>
            <person name="Pijl A.S."/>
            <person name="de Ridder D."/>
            <person name="Groenen M.A."/>
            <person name="Visser M.E."/>
            <person name="Megens H.J."/>
        </authorList>
    </citation>
    <scope>NUCLEOTIDE SEQUENCE [LARGE SCALE GENOMIC DNA]</scope>
    <source>
        <strain evidence="14">WM2013NL</strain>
        <tissue evidence="14">Head and thorax</tissue>
    </source>
</reference>
<evidence type="ECO:0000256" key="7">
    <source>
        <dbReference type="ARBA" id="ARBA00023053"/>
    </source>
</evidence>
<keyword evidence="4 12" id="KW-0894">Sodium channel</keyword>
<evidence type="ECO:0000256" key="4">
    <source>
        <dbReference type="ARBA" id="ARBA00022461"/>
    </source>
</evidence>
<evidence type="ECO:0000256" key="3">
    <source>
        <dbReference type="ARBA" id="ARBA00022448"/>
    </source>
</evidence>
<keyword evidence="8 12" id="KW-0406">Ion transport</keyword>
<dbReference type="Proteomes" id="UP000037510">
    <property type="component" value="Unassembled WGS sequence"/>
</dbReference>
<name>A0A0L7KZ11_OPEBR</name>
<comment type="subcellular location">
    <subcellularLocation>
        <location evidence="1">Membrane</location>
        <topology evidence="1">Multi-pass membrane protein</topology>
    </subcellularLocation>
</comment>
<keyword evidence="11 12" id="KW-0407">Ion channel</keyword>
<dbReference type="GO" id="GO:0005272">
    <property type="term" value="F:sodium channel activity"/>
    <property type="evidence" value="ECO:0007669"/>
    <property type="project" value="UniProtKB-KW"/>
</dbReference>
<evidence type="ECO:0000256" key="5">
    <source>
        <dbReference type="ARBA" id="ARBA00022692"/>
    </source>
</evidence>
<evidence type="ECO:0000313" key="14">
    <source>
        <dbReference type="EMBL" id="KOB68390.1"/>
    </source>
</evidence>
<proteinExistence type="inferred from homology"/>
<keyword evidence="9 13" id="KW-0472">Membrane</keyword>
<dbReference type="Pfam" id="PF00858">
    <property type="entry name" value="ASC"/>
    <property type="match status" value="1"/>
</dbReference>
<dbReference type="InterPro" id="IPR001873">
    <property type="entry name" value="ENaC"/>
</dbReference>
<organism evidence="14 15">
    <name type="scientific">Operophtera brumata</name>
    <name type="common">Winter moth</name>
    <name type="synonym">Phalaena brumata</name>
    <dbReference type="NCBI Taxonomy" id="104452"/>
    <lineage>
        <taxon>Eukaryota</taxon>
        <taxon>Metazoa</taxon>
        <taxon>Ecdysozoa</taxon>
        <taxon>Arthropoda</taxon>
        <taxon>Hexapoda</taxon>
        <taxon>Insecta</taxon>
        <taxon>Pterygota</taxon>
        <taxon>Neoptera</taxon>
        <taxon>Endopterygota</taxon>
        <taxon>Lepidoptera</taxon>
        <taxon>Glossata</taxon>
        <taxon>Ditrysia</taxon>
        <taxon>Geometroidea</taxon>
        <taxon>Geometridae</taxon>
        <taxon>Larentiinae</taxon>
        <taxon>Operophtera</taxon>
    </lineage>
</organism>
<comment type="caution">
    <text evidence="14">The sequence shown here is derived from an EMBL/GenBank/DDBJ whole genome shotgun (WGS) entry which is preliminary data.</text>
</comment>
<evidence type="ECO:0000256" key="2">
    <source>
        <dbReference type="ARBA" id="ARBA00007193"/>
    </source>
</evidence>
<evidence type="ECO:0000256" key="8">
    <source>
        <dbReference type="ARBA" id="ARBA00023065"/>
    </source>
</evidence>
<feature type="transmembrane region" description="Helical" evidence="13">
    <location>
        <begin position="268"/>
        <end position="289"/>
    </location>
</feature>